<dbReference type="AlphaFoldDB" id="A0A4U6TF66"/>
<evidence type="ECO:0000256" key="1">
    <source>
        <dbReference type="SAM" id="MobiDB-lite"/>
    </source>
</evidence>
<accession>A0A4U6TF66</accession>
<sequence>MSCVFVFLALAGTVLVAGRLLALPVADRRELRNLSSPTPLPTCPAASRADADRTSPTVAATGDPPPSVWASSPLPRRRTSCLRSRAGEHSAPPMRSSCLPLRAELPQYELAQETGVNHKGQRGGSGSRAQGGRIWMEQSRGVGWKAPDSQKYNFTLLTGGRLSVK</sequence>
<organism evidence="3 4">
    <name type="scientific">Setaria viridis</name>
    <name type="common">Green bristlegrass</name>
    <name type="synonym">Setaria italica subsp. viridis</name>
    <dbReference type="NCBI Taxonomy" id="4556"/>
    <lineage>
        <taxon>Eukaryota</taxon>
        <taxon>Viridiplantae</taxon>
        <taxon>Streptophyta</taxon>
        <taxon>Embryophyta</taxon>
        <taxon>Tracheophyta</taxon>
        <taxon>Spermatophyta</taxon>
        <taxon>Magnoliopsida</taxon>
        <taxon>Liliopsida</taxon>
        <taxon>Poales</taxon>
        <taxon>Poaceae</taxon>
        <taxon>PACMAD clade</taxon>
        <taxon>Panicoideae</taxon>
        <taxon>Panicodae</taxon>
        <taxon>Paniceae</taxon>
        <taxon>Cenchrinae</taxon>
        <taxon>Setaria</taxon>
    </lineage>
</organism>
<keyword evidence="2" id="KW-0732">Signal</keyword>
<feature type="signal peptide" evidence="2">
    <location>
        <begin position="1"/>
        <end position="18"/>
    </location>
</feature>
<evidence type="ECO:0000313" key="4">
    <source>
        <dbReference type="Proteomes" id="UP000298652"/>
    </source>
</evidence>
<dbReference type="Proteomes" id="UP000298652">
    <property type="component" value="Chromosome 8"/>
</dbReference>
<protein>
    <submittedName>
        <fullName evidence="3">Uncharacterized protein</fullName>
    </submittedName>
</protein>
<gene>
    <name evidence="3" type="ORF">SEVIR_8G141400v2</name>
</gene>
<name>A0A4U6TF66_SETVI</name>
<evidence type="ECO:0000313" key="3">
    <source>
        <dbReference type="EMBL" id="TKW00881.1"/>
    </source>
</evidence>
<feature type="region of interest" description="Disordered" evidence="1">
    <location>
        <begin position="33"/>
        <end position="97"/>
    </location>
</feature>
<proteinExistence type="predicted"/>
<dbReference type="Gramene" id="TKW00881">
    <property type="protein sequence ID" value="TKW00881"/>
    <property type="gene ID" value="SEVIR_8G141400v2"/>
</dbReference>
<feature type="chain" id="PRO_5020548188" evidence="2">
    <location>
        <begin position="19"/>
        <end position="165"/>
    </location>
</feature>
<keyword evidence="4" id="KW-1185">Reference proteome</keyword>
<dbReference type="EMBL" id="CM016559">
    <property type="protein sequence ID" value="TKW00881.1"/>
    <property type="molecule type" value="Genomic_DNA"/>
</dbReference>
<evidence type="ECO:0000256" key="2">
    <source>
        <dbReference type="SAM" id="SignalP"/>
    </source>
</evidence>
<reference evidence="3" key="1">
    <citation type="submission" date="2019-03" db="EMBL/GenBank/DDBJ databases">
        <title>WGS assembly of Setaria viridis.</title>
        <authorList>
            <person name="Huang P."/>
            <person name="Jenkins J."/>
            <person name="Grimwood J."/>
            <person name="Barry K."/>
            <person name="Healey A."/>
            <person name="Mamidi S."/>
            <person name="Sreedasyam A."/>
            <person name="Shu S."/>
            <person name="Feldman M."/>
            <person name="Wu J."/>
            <person name="Yu Y."/>
            <person name="Chen C."/>
            <person name="Johnson J."/>
            <person name="Rokhsar D."/>
            <person name="Baxter I."/>
            <person name="Schmutz J."/>
            <person name="Brutnell T."/>
            <person name="Kellogg E."/>
        </authorList>
    </citation>
    <scope>NUCLEOTIDE SEQUENCE [LARGE SCALE GENOMIC DNA]</scope>
</reference>